<reference evidence="1 2" key="1">
    <citation type="submission" date="2018-09" db="EMBL/GenBank/DDBJ databases">
        <authorList>
            <person name="Grouzdev D.S."/>
            <person name="Krutkina M.S."/>
        </authorList>
    </citation>
    <scope>NUCLEOTIDE SEQUENCE [LARGE SCALE GENOMIC DNA]</scope>
    <source>
        <strain evidence="1 2">RmlP001</strain>
    </source>
</reference>
<gene>
    <name evidence="1" type="ORF">D3272_15540</name>
</gene>
<evidence type="ECO:0000313" key="1">
    <source>
        <dbReference type="EMBL" id="RYB03566.1"/>
    </source>
</evidence>
<name>A0A4V1RIE8_9HYPH</name>
<dbReference type="RefSeq" id="WP_129220137.1">
    <property type="nucleotide sequence ID" value="NZ_QYBC01000013.1"/>
</dbReference>
<dbReference type="AlphaFoldDB" id="A0A4V1RIE8"/>
<keyword evidence="2" id="KW-1185">Reference proteome</keyword>
<protein>
    <submittedName>
        <fullName evidence="1">Uncharacterized protein</fullName>
    </submittedName>
</protein>
<reference evidence="1 2" key="2">
    <citation type="submission" date="2019-02" db="EMBL/GenBank/DDBJ databases">
        <title>'Lichenibacterium ramalinii' gen. nov. sp. nov., 'Lichenibacterium minor' gen. nov. sp. nov.</title>
        <authorList>
            <person name="Pankratov T."/>
        </authorList>
    </citation>
    <scope>NUCLEOTIDE SEQUENCE [LARGE SCALE GENOMIC DNA]</scope>
    <source>
        <strain evidence="1 2">RmlP001</strain>
    </source>
</reference>
<accession>A0A4V1RIE8</accession>
<sequence>MMGASWSPAEEQRAIGMRNAGADDASIARVLGRTVVSVQTRLSRLRARGALMASRKLAPWPEERNTLVVHLIGQGYSHAEIAREMGVGVESVRGNLVLLRAEGRLPDPDDEDEIVLVPDGDPLLAALRAERARGRSA</sequence>
<proteinExistence type="predicted"/>
<evidence type="ECO:0000313" key="2">
    <source>
        <dbReference type="Proteomes" id="UP000289411"/>
    </source>
</evidence>
<dbReference type="EMBL" id="QYBC01000013">
    <property type="protein sequence ID" value="RYB03566.1"/>
    <property type="molecule type" value="Genomic_DNA"/>
</dbReference>
<dbReference type="Proteomes" id="UP000289411">
    <property type="component" value="Unassembled WGS sequence"/>
</dbReference>
<organism evidence="1 2">
    <name type="scientific">Lichenibacterium ramalinae</name>
    <dbReference type="NCBI Taxonomy" id="2316527"/>
    <lineage>
        <taxon>Bacteria</taxon>
        <taxon>Pseudomonadati</taxon>
        <taxon>Pseudomonadota</taxon>
        <taxon>Alphaproteobacteria</taxon>
        <taxon>Hyphomicrobiales</taxon>
        <taxon>Lichenihabitantaceae</taxon>
        <taxon>Lichenibacterium</taxon>
    </lineage>
</organism>
<comment type="caution">
    <text evidence="1">The sequence shown here is derived from an EMBL/GenBank/DDBJ whole genome shotgun (WGS) entry which is preliminary data.</text>
</comment>